<dbReference type="AlphaFoldDB" id="A0A8T1QS44"/>
<comment type="caution">
    <text evidence="3">The sequence shown here is derived from an EMBL/GenBank/DDBJ whole genome shotgun (WGS) entry which is preliminary data.</text>
</comment>
<evidence type="ECO:0000256" key="2">
    <source>
        <dbReference type="ARBA" id="ARBA00022679"/>
    </source>
</evidence>
<dbReference type="CDD" id="cd03784">
    <property type="entry name" value="GT1_Gtf-like"/>
    <property type="match status" value="1"/>
</dbReference>
<dbReference type="Proteomes" id="UP000811246">
    <property type="component" value="Chromosome 4"/>
</dbReference>
<dbReference type="FunFam" id="3.40.50.2000:FF:000060">
    <property type="entry name" value="Glycosyltransferase"/>
    <property type="match status" value="1"/>
</dbReference>
<reference evidence="4" key="2">
    <citation type="submission" date="2021-01" db="EMBL/GenBank/DDBJ databases">
        <authorList>
            <person name="Lovell J.T."/>
            <person name="Bentley N."/>
            <person name="Bhattarai G."/>
            <person name="Jenkins J.W."/>
            <person name="Sreedasyam A."/>
            <person name="Alarcon Y."/>
            <person name="Bock C."/>
            <person name="Boston L."/>
            <person name="Carlson J."/>
            <person name="Cervantes K."/>
            <person name="Clermont K."/>
            <person name="Krom N."/>
            <person name="Kubenka K."/>
            <person name="Mamidi S."/>
            <person name="Mattison C."/>
            <person name="Monteros M."/>
            <person name="Pisani C."/>
            <person name="Plott C."/>
            <person name="Rajasekar S."/>
            <person name="Rhein H.S."/>
            <person name="Rohla C."/>
            <person name="Song M."/>
            <person name="Hilaire R.S."/>
            <person name="Shu S."/>
            <person name="Wells L."/>
            <person name="Wang X."/>
            <person name="Webber J."/>
            <person name="Heerema R.J."/>
            <person name="Klein P."/>
            <person name="Conner P."/>
            <person name="Grauke L."/>
            <person name="Grimwood J."/>
            <person name="Schmutz J."/>
            <person name="Randall J.J."/>
        </authorList>
    </citation>
    <scope>NUCLEOTIDE SEQUENCE</scope>
    <source>
        <tissue evidence="4">Leaf</tissue>
    </source>
</reference>
<keyword evidence="2" id="KW-0808">Transferase</keyword>
<evidence type="ECO:0000313" key="3">
    <source>
        <dbReference type="EMBL" id="KAG6656954.1"/>
    </source>
</evidence>
<name>A0A8T1QS44_CARIL</name>
<proteinExistence type="inferred from homology"/>
<gene>
    <name evidence="3" type="ORF">CIPAW_04G056700</name>
    <name evidence="4" type="ORF">I3842_04G057200</name>
</gene>
<evidence type="ECO:0000313" key="5">
    <source>
        <dbReference type="Proteomes" id="UP000811609"/>
    </source>
</evidence>
<keyword evidence="5" id="KW-1185">Reference proteome</keyword>
<dbReference type="GO" id="GO:0080044">
    <property type="term" value="F:quercetin 7-O-glucosyltransferase activity"/>
    <property type="evidence" value="ECO:0007669"/>
    <property type="project" value="TreeGrafter"/>
</dbReference>
<dbReference type="EMBL" id="CM031812">
    <property type="protein sequence ID" value="KAG6656954.1"/>
    <property type="molecule type" value="Genomic_DNA"/>
</dbReference>
<reference evidence="3" key="1">
    <citation type="submission" date="2020-12" db="EMBL/GenBank/DDBJ databases">
        <title>WGS assembly of Carya illinoinensis cv. Pawnee.</title>
        <authorList>
            <person name="Platts A."/>
            <person name="Shu S."/>
            <person name="Wright S."/>
            <person name="Barry K."/>
            <person name="Edger P."/>
            <person name="Pires J.C."/>
            <person name="Schmutz J."/>
        </authorList>
    </citation>
    <scope>NUCLEOTIDE SEQUENCE</scope>
    <source>
        <tissue evidence="3">Leaf</tissue>
    </source>
</reference>
<evidence type="ECO:0000313" key="4">
    <source>
        <dbReference type="EMBL" id="KAG6716600.1"/>
    </source>
</evidence>
<organism evidence="3 5">
    <name type="scientific">Carya illinoinensis</name>
    <name type="common">Pecan</name>
    <dbReference type="NCBI Taxonomy" id="32201"/>
    <lineage>
        <taxon>Eukaryota</taxon>
        <taxon>Viridiplantae</taxon>
        <taxon>Streptophyta</taxon>
        <taxon>Embryophyta</taxon>
        <taxon>Tracheophyta</taxon>
        <taxon>Spermatophyta</taxon>
        <taxon>Magnoliopsida</taxon>
        <taxon>eudicotyledons</taxon>
        <taxon>Gunneridae</taxon>
        <taxon>Pentapetalae</taxon>
        <taxon>rosids</taxon>
        <taxon>fabids</taxon>
        <taxon>Fagales</taxon>
        <taxon>Juglandaceae</taxon>
        <taxon>Carya</taxon>
    </lineage>
</organism>
<protein>
    <submittedName>
        <fullName evidence="3">Uncharacterized protein</fullName>
    </submittedName>
</protein>
<evidence type="ECO:0000256" key="1">
    <source>
        <dbReference type="ARBA" id="ARBA00009995"/>
    </source>
</evidence>
<dbReference type="Proteomes" id="UP000811609">
    <property type="component" value="Chromosome 4"/>
</dbReference>
<dbReference type="EMBL" id="CM031828">
    <property type="protein sequence ID" value="KAG6716600.1"/>
    <property type="molecule type" value="Genomic_DNA"/>
</dbReference>
<dbReference type="GO" id="GO:0080043">
    <property type="term" value="F:quercetin 3-O-glucosyltransferase activity"/>
    <property type="evidence" value="ECO:0007669"/>
    <property type="project" value="TreeGrafter"/>
</dbReference>
<dbReference type="PANTHER" id="PTHR11926">
    <property type="entry name" value="GLUCOSYL/GLUCURONOSYL TRANSFERASES"/>
    <property type="match status" value="1"/>
</dbReference>
<accession>A0A8T1QS44</accession>
<comment type="similarity">
    <text evidence="1">Belongs to the UDP-glycosyltransferase family.</text>
</comment>
<dbReference type="InterPro" id="IPR002213">
    <property type="entry name" value="UDP_glucos_trans"/>
</dbReference>
<dbReference type="Pfam" id="PF00201">
    <property type="entry name" value="UDPGT"/>
    <property type="match status" value="1"/>
</dbReference>
<sequence length="452" mass="50923">MGRRGHILALPYPAPDHVSRMMALCRVIENHGFKITFVNTEFIHKRVVSAQSLMDSNIDLVSIPDGLDPEDERKDSDYPKLCEAMLLHMPAKLEQLVRRVNATSFDDEDQITCFITEFGMSWALEVAYKMGIRGATYWPLSATYCTAIGLARNQALEKIMSVVDETEGGGRTQFSEDLESVLGLPNCDLETMKRALEYGMRNIRAMDTTDWWLCNSAYELEADEFARIPKLLPIGPFPPECGDSRSLFFPEDDSCIDWLDQHPPCSVIYVAFSSVGTLEPTQFVELALGLDLSNRPFLWVGRPKITGSEHRSCLVYPNEFRGTRGKIVTWAPQPKVLNHPSTACFLSNCDWPSTTEGLCSAVPFLCLPFISDQPFNMSYICDAWKVGVRLDPDENGIIPRSEIKNKVEQLLGDESIRARSSQLRTKIFDTIAGGGRSSKNFNSFINWLKLHR</sequence>
<dbReference type="PANTHER" id="PTHR11926:SF1530">
    <property type="entry name" value="EF-HAND DOMAIN-CONTAINING PROTEIN"/>
    <property type="match status" value="1"/>
</dbReference>